<dbReference type="InterPro" id="IPR042266">
    <property type="entry name" value="PPPDE_sf"/>
</dbReference>
<evidence type="ECO:0000313" key="6">
    <source>
        <dbReference type="EMBL" id="GES88515.1"/>
    </source>
</evidence>
<evidence type="ECO:0000256" key="1">
    <source>
        <dbReference type="ARBA" id="ARBA00008140"/>
    </source>
</evidence>
<evidence type="ECO:0000256" key="2">
    <source>
        <dbReference type="ARBA" id="ARBA00022670"/>
    </source>
</evidence>
<dbReference type="PANTHER" id="PTHR12378:SF7">
    <property type="entry name" value="DESUMOYLATING ISOPEPTIDASE 1"/>
    <property type="match status" value="1"/>
</dbReference>
<reference evidence="6" key="2">
    <citation type="submission" date="2019-10" db="EMBL/GenBank/DDBJ databases">
        <title>Conservation and host-specific expression of non-tandemly repeated heterogenous ribosome RNA gene in arbuscular mycorrhizal fungi.</title>
        <authorList>
            <person name="Maeda T."/>
            <person name="Kobayashi Y."/>
            <person name="Nakagawa T."/>
            <person name="Ezawa T."/>
            <person name="Yamaguchi K."/>
            <person name="Bino T."/>
            <person name="Nishimoto Y."/>
            <person name="Shigenobu S."/>
            <person name="Kawaguchi M."/>
        </authorList>
    </citation>
    <scope>NUCLEOTIDE SEQUENCE</scope>
    <source>
        <strain evidence="6">HR1</strain>
    </source>
</reference>
<comment type="caution">
    <text evidence="5">The sequence shown here is derived from an EMBL/GenBank/DDBJ whole genome shotgun (WGS) entry which is preliminary data.</text>
</comment>
<keyword evidence="3" id="KW-0378">Hydrolase</keyword>
<keyword evidence="2" id="KW-0645">Protease</keyword>
<evidence type="ECO:0000256" key="3">
    <source>
        <dbReference type="ARBA" id="ARBA00022801"/>
    </source>
</evidence>
<feature type="domain" description="PPPDE" evidence="4">
    <location>
        <begin position="4"/>
        <end position="144"/>
    </location>
</feature>
<dbReference type="Proteomes" id="UP000615446">
    <property type="component" value="Unassembled WGS sequence"/>
</dbReference>
<gene>
    <name evidence="6" type="ORF">RCL2_001546100</name>
    <name evidence="5" type="ORF">RclHR1_06050007</name>
</gene>
<dbReference type="Gene3D" id="3.90.1720.30">
    <property type="entry name" value="PPPDE domains"/>
    <property type="match status" value="1"/>
</dbReference>
<dbReference type="Pfam" id="PF05903">
    <property type="entry name" value="Peptidase_C97"/>
    <property type="match status" value="1"/>
</dbReference>
<organism evidence="5 7">
    <name type="scientific">Rhizophagus clarus</name>
    <dbReference type="NCBI Taxonomy" id="94130"/>
    <lineage>
        <taxon>Eukaryota</taxon>
        <taxon>Fungi</taxon>
        <taxon>Fungi incertae sedis</taxon>
        <taxon>Mucoromycota</taxon>
        <taxon>Glomeromycotina</taxon>
        <taxon>Glomeromycetes</taxon>
        <taxon>Glomerales</taxon>
        <taxon>Glomeraceae</taxon>
        <taxon>Rhizophagus</taxon>
    </lineage>
</organism>
<dbReference type="EMBL" id="BLAL01000178">
    <property type="protein sequence ID" value="GES88515.1"/>
    <property type="molecule type" value="Genomic_DNA"/>
</dbReference>
<protein>
    <submittedName>
        <fullName evidence="6">DUF862-domain-containing protein</fullName>
    </submittedName>
</protein>
<evidence type="ECO:0000313" key="5">
    <source>
        <dbReference type="EMBL" id="GBC05129.1"/>
    </source>
</evidence>
<proteinExistence type="inferred from homology"/>
<sequence length="153" mass="17588">MARVPVQLYIYDLSQGMARTFSMDFMERQFDGIWHTSVVVHGKEWYFGYGILNDIPGGTILGPPLKIINMGETEVSEETISEYIDEIRPNFTPDKYHLLDNNCNTFSNKFCEFLTGNNIPDYIINLPADFLSTPRGRLFRPVLESMFGPSRHP</sequence>
<dbReference type="GO" id="GO:0008233">
    <property type="term" value="F:peptidase activity"/>
    <property type="evidence" value="ECO:0007669"/>
    <property type="project" value="UniProtKB-KW"/>
</dbReference>
<dbReference type="SMART" id="SM01179">
    <property type="entry name" value="DUF862"/>
    <property type="match status" value="1"/>
</dbReference>
<evidence type="ECO:0000259" key="4">
    <source>
        <dbReference type="PROSITE" id="PS51858"/>
    </source>
</evidence>
<comment type="similarity">
    <text evidence="1">Belongs to the DeSI family.</text>
</comment>
<dbReference type="InterPro" id="IPR008580">
    <property type="entry name" value="PPPDE_dom"/>
</dbReference>
<dbReference type="PANTHER" id="PTHR12378">
    <property type="entry name" value="DESUMOYLATING ISOPEPTIDASE"/>
    <property type="match status" value="1"/>
</dbReference>
<dbReference type="AlphaFoldDB" id="A0A2Z6SHQ4"/>
<dbReference type="GO" id="GO:0006508">
    <property type="term" value="P:proteolysis"/>
    <property type="evidence" value="ECO:0007669"/>
    <property type="project" value="UniProtKB-KW"/>
</dbReference>
<dbReference type="STRING" id="94130.A0A2Z6SHQ4"/>
<accession>A0A2Z6SHQ4</accession>
<dbReference type="GO" id="GO:0070646">
    <property type="term" value="P:protein modification by small protein removal"/>
    <property type="evidence" value="ECO:0007669"/>
    <property type="project" value="TreeGrafter"/>
</dbReference>
<dbReference type="Proteomes" id="UP000247702">
    <property type="component" value="Unassembled WGS sequence"/>
</dbReference>
<reference evidence="5 7" key="1">
    <citation type="submission" date="2017-11" db="EMBL/GenBank/DDBJ databases">
        <title>The genome of Rhizophagus clarus HR1 reveals common genetic basis of auxotrophy among arbuscular mycorrhizal fungi.</title>
        <authorList>
            <person name="Kobayashi Y."/>
        </authorList>
    </citation>
    <scope>NUCLEOTIDE SEQUENCE [LARGE SCALE GENOMIC DNA]</scope>
    <source>
        <strain evidence="5 7">HR1</strain>
    </source>
</reference>
<dbReference type="EMBL" id="BEXD01003988">
    <property type="protein sequence ID" value="GBC05129.1"/>
    <property type="molecule type" value="Genomic_DNA"/>
</dbReference>
<dbReference type="OrthoDB" id="21221at2759"/>
<dbReference type="PROSITE" id="PS51858">
    <property type="entry name" value="PPPDE"/>
    <property type="match status" value="1"/>
</dbReference>
<keyword evidence="7" id="KW-1185">Reference proteome</keyword>
<evidence type="ECO:0000313" key="7">
    <source>
        <dbReference type="Proteomes" id="UP000247702"/>
    </source>
</evidence>
<name>A0A2Z6SHQ4_9GLOM</name>